<evidence type="ECO:0000256" key="4">
    <source>
        <dbReference type="SAM" id="SignalP"/>
    </source>
</evidence>
<dbReference type="InterPro" id="IPR038013">
    <property type="entry name" value="ALG11"/>
</dbReference>
<feature type="domain" description="ALG11 mannosyltransferase N-terminal" evidence="5">
    <location>
        <begin position="36"/>
        <end position="127"/>
    </location>
</feature>
<dbReference type="InterPro" id="IPR031814">
    <property type="entry name" value="ALG11_N"/>
</dbReference>
<name>A0A8K0IVY3_COCNU</name>
<dbReference type="Proteomes" id="UP000797356">
    <property type="component" value="Chromosome 14"/>
</dbReference>
<reference evidence="6" key="1">
    <citation type="journal article" date="2017" name="Gigascience">
        <title>The genome draft of coconut (Cocos nucifera).</title>
        <authorList>
            <person name="Xiao Y."/>
            <person name="Xu P."/>
            <person name="Fan H."/>
            <person name="Baudouin L."/>
            <person name="Xia W."/>
            <person name="Bocs S."/>
            <person name="Xu J."/>
            <person name="Li Q."/>
            <person name="Guo A."/>
            <person name="Zhou L."/>
            <person name="Li J."/>
            <person name="Wu Y."/>
            <person name="Ma Z."/>
            <person name="Armero A."/>
            <person name="Issali A.E."/>
            <person name="Liu N."/>
            <person name="Peng M."/>
            <person name="Yang Y."/>
        </authorList>
    </citation>
    <scope>NUCLEOTIDE SEQUENCE</scope>
    <source>
        <tissue evidence="6">Spear leaf of Hainan Tall coconut</tissue>
    </source>
</reference>
<dbReference type="OrthoDB" id="1704797at2759"/>
<dbReference type="SUPFAM" id="SSF53756">
    <property type="entry name" value="UDP-Glycosyltransferase/glycogen phosphorylase"/>
    <property type="match status" value="1"/>
</dbReference>
<proteinExistence type="predicted"/>
<evidence type="ECO:0000259" key="5">
    <source>
        <dbReference type="Pfam" id="PF15924"/>
    </source>
</evidence>
<keyword evidence="3" id="KW-0256">Endoplasmic reticulum</keyword>
<reference evidence="6" key="2">
    <citation type="submission" date="2019-07" db="EMBL/GenBank/DDBJ databases">
        <authorList>
            <person name="Yang Y."/>
            <person name="Bocs S."/>
            <person name="Baudouin L."/>
        </authorList>
    </citation>
    <scope>NUCLEOTIDE SEQUENCE</scope>
    <source>
        <tissue evidence="6">Spear leaf of Hainan Tall coconut</tissue>
    </source>
</reference>
<keyword evidence="7" id="KW-1185">Reference proteome</keyword>
<evidence type="ECO:0000256" key="3">
    <source>
        <dbReference type="ARBA" id="ARBA00022824"/>
    </source>
</evidence>
<dbReference type="AlphaFoldDB" id="A0A8K0IVY3"/>
<evidence type="ECO:0000256" key="2">
    <source>
        <dbReference type="ARBA" id="ARBA00022679"/>
    </source>
</evidence>
<comment type="caution">
    <text evidence="6">The sequence shown here is derived from an EMBL/GenBank/DDBJ whole genome shotgun (WGS) entry which is preliminary data.</text>
</comment>
<dbReference type="EMBL" id="CM017885">
    <property type="protein sequence ID" value="KAG1368610.1"/>
    <property type="molecule type" value="Genomic_DNA"/>
</dbReference>
<keyword evidence="2" id="KW-0808">Transferase</keyword>
<evidence type="ECO:0000313" key="6">
    <source>
        <dbReference type="EMBL" id="KAG1368610.1"/>
    </source>
</evidence>
<dbReference type="GO" id="GO:0006487">
    <property type="term" value="P:protein N-linked glycosylation"/>
    <property type="evidence" value="ECO:0007669"/>
    <property type="project" value="TreeGrafter"/>
</dbReference>
<evidence type="ECO:0000313" key="7">
    <source>
        <dbReference type="Proteomes" id="UP000797356"/>
    </source>
</evidence>
<evidence type="ECO:0000256" key="1">
    <source>
        <dbReference type="ARBA" id="ARBA00004586"/>
    </source>
</evidence>
<dbReference type="GO" id="GO:0004377">
    <property type="term" value="F:GDP-Man:Man(3)GlcNAc(2)-PP-Dol alpha-1,2-mannosyltransferase activity"/>
    <property type="evidence" value="ECO:0007669"/>
    <property type="project" value="InterPro"/>
</dbReference>
<dbReference type="PANTHER" id="PTHR45919:SF1">
    <property type="entry name" value="GDP-MAN:MAN(3)GLCNAC(2)-PP-DOL ALPHA-1,2-MANNOSYLTRANSFERASE"/>
    <property type="match status" value="1"/>
</dbReference>
<organism evidence="6 7">
    <name type="scientific">Cocos nucifera</name>
    <name type="common">Coconut palm</name>
    <dbReference type="NCBI Taxonomy" id="13894"/>
    <lineage>
        <taxon>Eukaryota</taxon>
        <taxon>Viridiplantae</taxon>
        <taxon>Streptophyta</taxon>
        <taxon>Embryophyta</taxon>
        <taxon>Tracheophyta</taxon>
        <taxon>Spermatophyta</taxon>
        <taxon>Magnoliopsida</taxon>
        <taxon>Liliopsida</taxon>
        <taxon>Arecaceae</taxon>
        <taxon>Arecoideae</taxon>
        <taxon>Cocoseae</taxon>
        <taxon>Attaleinae</taxon>
        <taxon>Cocos</taxon>
    </lineage>
</organism>
<feature type="chain" id="PRO_5035455536" description="ALG11 mannosyltransferase N-terminal domain-containing protein" evidence="4">
    <location>
        <begin position="21"/>
        <end position="208"/>
    </location>
</feature>
<dbReference type="GO" id="GO:0005789">
    <property type="term" value="C:endoplasmic reticulum membrane"/>
    <property type="evidence" value="ECO:0007669"/>
    <property type="project" value="UniProtKB-SubCell"/>
</dbReference>
<dbReference type="PANTHER" id="PTHR45919">
    <property type="entry name" value="GDP-MAN:MAN(3)GLCNAC(2)-PP-DOL ALPHA-1,2-MANNOSYLTRANSFERASE"/>
    <property type="match status" value="1"/>
</dbReference>
<accession>A0A8K0IVY3</accession>
<gene>
    <name evidence="6" type="ORF">COCNU_14G010780</name>
</gene>
<dbReference type="Pfam" id="PF15924">
    <property type="entry name" value="ALG11_N"/>
    <property type="match status" value="1"/>
</dbReference>
<protein>
    <recommendedName>
        <fullName evidence="5">ALG11 mannosyltransferase N-terminal domain-containing protein</fullName>
    </recommendedName>
</protein>
<feature type="signal peptide" evidence="4">
    <location>
        <begin position="1"/>
        <end position="20"/>
    </location>
</feature>
<comment type="subcellular location">
    <subcellularLocation>
        <location evidence="1">Endoplasmic reticulum membrane</location>
    </subcellularLocation>
</comment>
<keyword evidence="4" id="KW-0732">Signal</keyword>
<sequence>MAIWALSVTLVSTLLALTLASLSAAVISRRQRRRRAAGFFHPYTNDGGGGERVLWCAVRAVQEDNPDLDCAVYTGDDASPQSLAARALDRFGVKLLRPPQVIHLSRRKWIDERTYPHFTMIGQSLAHNSAGPKMDIVLEEDGRRTGFLASDKEEYADAILEILKMPESERLAIVAAARKRAQRFSEQKFYEDFKAAIRPIICGSSAPS</sequence>